<dbReference type="GO" id="GO:0005634">
    <property type="term" value="C:nucleus"/>
    <property type="evidence" value="ECO:0007669"/>
    <property type="project" value="UniProtKB-SubCell"/>
</dbReference>
<dbReference type="GO" id="GO:0003677">
    <property type="term" value="F:DNA binding"/>
    <property type="evidence" value="ECO:0007669"/>
    <property type="project" value="UniProtKB-KW"/>
</dbReference>
<dbReference type="FunFam" id="3.30.730.10:FF:000008">
    <property type="entry name" value="AP2 domain-containing protein RAP2.8"/>
    <property type="match status" value="1"/>
</dbReference>
<keyword evidence="2" id="KW-0805">Transcription regulation</keyword>
<dbReference type="InterPro" id="IPR044800">
    <property type="entry name" value="LEC2-like"/>
</dbReference>
<evidence type="ECO:0000256" key="2">
    <source>
        <dbReference type="ARBA" id="ARBA00023015"/>
    </source>
</evidence>
<keyword evidence="5" id="KW-0539">Nucleus</keyword>
<evidence type="ECO:0000256" key="3">
    <source>
        <dbReference type="ARBA" id="ARBA00023125"/>
    </source>
</evidence>
<gene>
    <name evidence="8" type="ORF">Taro_019305</name>
</gene>
<keyword evidence="4" id="KW-0804">Transcription</keyword>
<feature type="region of interest" description="Disordered" evidence="6">
    <location>
        <begin position="284"/>
        <end position="326"/>
    </location>
</feature>
<evidence type="ECO:0000256" key="4">
    <source>
        <dbReference type="ARBA" id="ARBA00023163"/>
    </source>
</evidence>
<name>A0A843UWC7_COLES</name>
<evidence type="ECO:0000313" key="9">
    <source>
        <dbReference type="Proteomes" id="UP000652761"/>
    </source>
</evidence>
<dbReference type="InterPro" id="IPR016177">
    <property type="entry name" value="DNA-bd_dom_sf"/>
</dbReference>
<dbReference type="AlphaFoldDB" id="A0A843UWC7"/>
<dbReference type="PROSITE" id="PS51032">
    <property type="entry name" value="AP2_ERF"/>
    <property type="match status" value="1"/>
</dbReference>
<dbReference type="EMBL" id="NMUH01000925">
    <property type="protein sequence ID" value="MQL86767.1"/>
    <property type="molecule type" value="Genomic_DNA"/>
</dbReference>
<feature type="non-terminal residue" evidence="8">
    <location>
        <position position="326"/>
    </location>
</feature>
<dbReference type="InterPro" id="IPR001471">
    <property type="entry name" value="AP2/ERF_dom"/>
</dbReference>
<feature type="non-terminal residue" evidence="8">
    <location>
        <position position="1"/>
    </location>
</feature>
<reference evidence="8" key="1">
    <citation type="submission" date="2017-07" db="EMBL/GenBank/DDBJ databases">
        <title>Taro Niue Genome Assembly and Annotation.</title>
        <authorList>
            <person name="Atibalentja N."/>
            <person name="Keating K."/>
            <person name="Fields C.J."/>
        </authorList>
    </citation>
    <scope>NUCLEOTIDE SEQUENCE</scope>
    <source>
        <strain evidence="8">Niue_2</strain>
        <tissue evidence="8">Leaf</tissue>
    </source>
</reference>
<evidence type="ECO:0000259" key="7">
    <source>
        <dbReference type="PROSITE" id="PS51032"/>
    </source>
</evidence>
<dbReference type="OrthoDB" id="2020802at2759"/>
<evidence type="ECO:0000256" key="6">
    <source>
        <dbReference type="SAM" id="MobiDB-lite"/>
    </source>
</evidence>
<dbReference type="CDD" id="cd00018">
    <property type="entry name" value="AP2"/>
    <property type="match status" value="1"/>
</dbReference>
<comment type="subcellular location">
    <subcellularLocation>
        <location evidence="1">Nucleus</location>
    </subcellularLocation>
</comment>
<dbReference type="Proteomes" id="UP000652761">
    <property type="component" value="Unassembled WGS sequence"/>
</dbReference>
<evidence type="ECO:0000313" key="8">
    <source>
        <dbReference type="EMBL" id="MQL86767.1"/>
    </source>
</evidence>
<proteinExistence type="predicted"/>
<feature type="compositionally biased region" description="Polar residues" evidence="6">
    <location>
        <begin position="291"/>
        <end position="303"/>
    </location>
</feature>
<dbReference type="PANTHER" id="PTHR31140:SF1">
    <property type="entry name" value="AP2_ERF AND B3 DOMAIN-CONTAINING TRANSCRIPTION REPRESSOR RAV2"/>
    <property type="match status" value="1"/>
</dbReference>
<evidence type="ECO:0000256" key="1">
    <source>
        <dbReference type="ARBA" id="ARBA00004123"/>
    </source>
</evidence>
<dbReference type="PANTHER" id="PTHR31140">
    <property type="entry name" value="B3 DOMAIN-CONTAINING TRANSCRIPTION FACTOR ABI3"/>
    <property type="match status" value="1"/>
</dbReference>
<keyword evidence="9" id="KW-1185">Reference proteome</keyword>
<dbReference type="SMART" id="SM00380">
    <property type="entry name" value="AP2"/>
    <property type="match status" value="1"/>
</dbReference>
<dbReference type="InterPro" id="IPR036955">
    <property type="entry name" value="AP2/ERF_dom_sf"/>
</dbReference>
<organism evidence="8 9">
    <name type="scientific">Colocasia esculenta</name>
    <name type="common">Wild taro</name>
    <name type="synonym">Arum esculentum</name>
    <dbReference type="NCBI Taxonomy" id="4460"/>
    <lineage>
        <taxon>Eukaryota</taxon>
        <taxon>Viridiplantae</taxon>
        <taxon>Streptophyta</taxon>
        <taxon>Embryophyta</taxon>
        <taxon>Tracheophyta</taxon>
        <taxon>Spermatophyta</taxon>
        <taxon>Magnoliopsida</taxon>
        <taxon>Liliopsida</taxon>
        <taxon>Araceae</taxon>
        <taxon>Aroideae</taxon>
        <taxon>Colocasieae</taxon>
        <taxon>Colocasia</taxon>
    </lineage>
</organism>
<dbReference type="GO" id="GO:0003700">
    <property type="term" value="F:DNA-binding transcription factor activity"/>
    <property type="evidence" value="ECO:0007669"/>
    <property type="project" value="InterPro"/>
</dbReference>
<accession>A0A843UWC7</accession>
<dbReference type="Gene3D" id="3.30.730.10">
    <property type="entry name" value="AP2/ERF domain"/>
    <property type="match status" value="1"/>
</dbReference>
<protein>
    <recommendedName>
        <fullName evidence="7">AP2/ERF domain-containing protein</fullName>
    </recommendedName>
</protein>
<evidence type="ECO:0000256" key="5">
    <source>
        <dbReference type="ARBA" id="ARBA00023242"/>
    </source>
</evidence>
<sequence length="326" mass="35453">DVITEGGEPPSSPPCACSSQSWHKHLSSQYKGVVPQPNGQWGAQIYEKHQCVWLGTFNEEVQATCAYYVTTQCFHSCDAITNFKPLFDVDKDGASELLFLSSHSKLEIVNMLYKQDRESREIANHVCKQTYYDELQQSCRALDPSFACAPSSASALRRRDLLCHGSSPSTWEQLFDKAVTPSGNTPKSTSACRLCAATYKGVLINFEDPCSKGWSFCYSYENISCIVKEESLQAGGIVSLDSLTGPYKQLYIKESSVPEGEIPLPPPSGATSYLTLSLSSSHARVPHGESATDSVSSLSHTNTGVGGGEPCQVGEGGRGLYEKNTF</sequence>
<comment type="caution">
    <text evidence="8">The sequence shown here is derived from an EMBL/GenBank/DDBJ whole genome shotgun (WGS) entry which is preliminary data.</text>
</comment>
<feature type="compositionally biased region" description="Gly residues" evidence="6">
    <location>
        <begin position="304"/>
        <end position="319"/>
    </location>
</feature>
<keyword evidence="3" id="KW-0238">DNA-binding</keyword>
<dbReference type="SUPFAM" id="SSF54171">
    <property type="entry name" value="DNA-binding domain"/>
    <property type="match status" value="1"/>
</dbReference>
<feature type="domain" description="AP2/ERF" evidence="7">
    <location>
        <begin position="29"/>
        <end position="84"/>
    </location>
</feature>